<accession>A0ABR8KUB9</accession>
<gene>
    <name evidence="2" type="ORF">IB285_14930</name>
</gene>
<sequence length="448" mass="44329">DVPVNIDVLANDNDPDGDALTVISASAPNGTVVIEADGTLIYTPDADFNGSDTITYEISDGEGGTSTATVAVTVNPVNDDPIAVGLPDQSGEDGQIVTIPTASAFSDPDGDALTFSATGLPTGLSIDAAGNITGTIDPSASQGGPLGDGIYQVAVTADDGNGGSVSAVFIYSVQDVAPIAQDDTATTAEDTPITVAVLANDSDPDGDPLTITSASADNGTVVINADGTLTFTPNANFNGEANVTYEISDGEGGAATATLTVTVTPVNDDPEVVSALPGRVDVDGSPVNLSVAGNFDDLDGDALTFSATGLPTGLSIDAAGNITGTIDPSASQGGPLGDGIYQVTVTADDGNGGTVSTTFTWTVTNPVPVAADDTATSDEDVAVNIDVLANDSDPDGDPLTVTSASADNGTVVIEADGTLTYTPDADFNGSDTITYEISDGEGGTSTAT</sequence>
<feature type="domain" description="Dystroglycan-type cadherin-like" evidence="1">
    <location>
        <begin position="271"/>
        <end position="370"/>
    </location>
</feature>
<keyword evidence="3" id="KW-1185">Reference proteome</keyword>
<dbReference type="Gene3D" id="2.60.40.2810">
    <property type="match status" value="3"/>
</dbReference>
<dbReference type="Proteomes" id="UP000635384">
    <property type="component" value="Unassembled WGS sequence"/>
</dbReference>
<dbReference type="SMART" id="SM00736">
    <property type="entry name" value="CADG"/>
    <property type="match status" value="2"/>
</dbReference>
<dbReference type="Pfam" id="PF17963">
    <property type="entry name" value="Big_9"/>
    <property type="match status" value="3"/>
</dbReference>
<name>A0ABR8KUB9_9SPHN</name>
<feature type="non-terminal residue" evidence="2">
    <location>
        <position position="448"/>
    </location>
</feature>
<dbReference type="InterPro" id="IPR013783">
    <property type="entry name" value="Ig-like_fold"/>
</dbReference>
<dbReference type="InterPro" id="IPR006644">
    <property type="entry name" value="Cadg"/>
</dbReference>
<feature type="non-terminal residue" evidence="2">
    <location>
        <position position="1"/>
    </location>
</feature>
<dbReference type="NCBIfam" id="NF012211">
    <property type="entry name" value="tand_rpt_95"/>
    <property type="match status" value="3"/>
</dbReference>
<organism evidence="2 3">
    <name type="scientific">Erythrobacter rubeus</name>
    <dbReference type="NCBI Taxonomy" id="2760803"/>
    <lineage>
        <taxon>Bacteria</taxon>
        <taxon>Pseudomonadati</taxon>
        <taxon>Pseudomonadota</taxon>
        <taxon>Alphaproteobacteria</taxon>
        <taxon>Sphingomonadales</taxon>
        <taxon>Erythrobacteraceae</taxon>
        <taxon>Erythrobacter/Porphyrobacter group</taxon>
        <taxon>Erythrobacter</taxon>
    </lineage>
</organism>
<dbReference type="PANTHER" id="PTHR34720">
    <property type="entry name" value="MICROCYSTIN DEPENDENT PROTEIN"/>
    <property type="match status" value="1"/>
</dbReference>
<reference evidence="2 3" key="1">
    <citation type="submission" date="2020-09" db="EMBL/GenBank/DDBJ databases">
        <authorList>
            <person name="Yoon J.-W."/>
        </authorList>
    </citation>
    <scope>NUCLEOTIDE SEQUENCE [LARGE SCALE GENOMIC DNA]</scope>
    <source>
        <strain evidence="2 3">KMU-140</strain>
    </source>
</reference>
<dbReference type="EMBL" id="JACXLC010000003">
    <property type="protein sequence ID" value="MBD2843554.1"/>
    <property type="molecule type" value="Genomic_DNA"/>
</dbReference>
<dbReference type="PANTHER" id="PTHR34720:SF9">
    <property type="entry name" value="BLR4714 PROTEIN"/>
    <property type="match status" value="1"/>
</dbReference>
<dbReference type="SUPFAM" id="SSF49313">
    <property type="entry name" value="Cadherin-like"/>
    <property type="match status" value="3"/>
</dbReference>
<evidence type="ECO:0000313" key="3">
    <source>
        <dbReference type="Proteomes" id="UP000635384"/>
    </source>
</evidence>
<protein>
    <submittedName>
        <fullName evidence="2">Tandem-95 repeat protein</fullName>
    </submittedName>
</protein>
<feature type="domain" description="Dystroglycan-type cadherin-like" evidence="1">
    <location>
        <begin position="81"/>
        <end position="180"/>
    </location>
</feature>
<comment type="caution">
    <text evidence="2">The sequence shown here is derived from an EMBL/GenBank/DDBJ whole genome shotgun (WGS) entry which is preliminary data.</text>
</comment>
<evidence type="ECO:0000313" key="2">
    <source>
        <dbReference type="EMBL" id="MBD2843554.1"/>
    </source>
</evidence>
<dbReference type="InterPro" id="IPR015919">
    <property type="entry name" value="Cadherin-like_sf"/>
</dbReference>
<proteinExistence type="predicted"/>
<dbReference type="Gene3D" id="2.60.40.10">
    <property type="entry name" value="Immunoglobulins"/>
    <property type="match status" value="2"/>
</dbReference>
<evidence type="ECO:0000259" key="1">
    <source>
        <dbReference type="SMART" id="SM00736"/>
    </source>
</evidence>
<dbReference type="RefSeq" id="WP_190789162.1">
    <property type="nucleotide sequence ID" value="NZ_JACXLC010000003.1"/>
</dbReference>
<dbReference type="Pfam" id="PF05345">
    <property type="entry name" value="He_PIG"/>
    <property type="match status" value="2"/>
</dbReference>